<evidence type="ECO:0000313" key="6">
    <source>
        <dbReference type="Proteomes" id="UP000683246"/>
    </source>
</evidence>
<dbReference type="Gene3D" id="3.90.1150.10">
    <property type="entry name" value="Aspartate Aminotransferase, domain 1"/>
    <property type="match status" value="1"/>
</dbReference>
<accession>A0A8J8MHK1</accession>
<keyword evidence="6" id="KW-1185">Reference proteome</keyword>
<dbReference type="PANTHER" id="PTHR42885">
    <property type="entry name" value="HISTIDINOL-PHOSPHATE AMINOTRANSFERASE-RELATED"/>
    <property type="match status" value="1"/>
</dbReference>
<keyword evidence="3 5" id="KW-0032">Aminotransferase</keyword>
<dbReference type="Pfam" id="PF00155">
    <property type="entry name" value="Aminotran_1_2"/>
    <property type="match status" value="1"/>
</dbReference>
<protein>
    <recommendedName>
        <fullName evidence="3">Aminotransferase</fullName>
        <ecNumber evidence="3">2.6.1.-</ecNumber>
    </recommendedName>
</protein>
<dbReference type="RefSeq" id="WP_212697418.1">
    <property type="nucleotide sequence ID" value="NZ_CP058649.1"/>
</dbReference>
<dbReference type="AlphaFoldDB" id="A0A8J8MHK1"/>
<dbReference type="GO" id="GO:0030170">
    <property type="term" value="F:pyridoxal phosphate binding"/>
    <property type="evidence" value="ECO:0007669"/>
    <property type="project" value="InterPro"/>
</dbReference>
<comment type="cofactor">
    <cofactor evidence="1 3">
        <name>pyridoxal 5'-phosphate</name>
        <dbReference type="ChEBI" id="CHEBI:597326"/>
    </cofactor>
</comment>
<dbReference type="InterPro" id="IPR015424">
    <property type="entry name" value="PyrdxlP-dep_Trfase"/>
</dbReference>
<feature type="domain" description="Aminotransferase class I/classII large" evidence="4">
    <location>
        <begin position="26"/>
        <end position="360"/>
    </location>
</feature>
<dbReference type="CDD" id="cd00609">
    <property type="entry name" value="AAT_like"/>
    <property type="match status" value="1"/>
</dbReference>
<dbReference type="InterPro" id="IPR015421">
    <property type="entry name" value="PyrdxlP-dep_Trfase_major"/>
</dbReference>
<dbReference type="PANTHER" id="PTHR42885:SF1">
    <property type="entry name" value="THREONINE-PHOSPHATE DECARBOXYLASE"/>
    <property type="match status" value="1"/>
</dbReference>
<sequence length="368" mass="42001">MPSKKSHFHGSDIEKIASMYDIQISDVVNYSANVNPIGLSPTLVKALAQNVSVIESYPDRDYTNLRQHLSDYTGTHMEHVIVGNGSTELIALFIQSVKPKKALIIGPTYSEYEREITLNDGTVDYFALNEAHGFRLDIDGLKEALSEHVDILIICNPNNPTSTTIPTSLMEKIVAMCHEKAIDVMIDETYIEFTEDMSLYSSSSLIDTYDNLFIIRGVSKFFAAPGLRLGYGLCGNTRLLSHMNHVKFPWTINSLASYAGEVMFTDKAYMKQTKELIIEERKRLYDIMSKWKSVHAYEPTANFMLVKLLRDDIDARDVFEYLIARHMMIRNASSFKFLDERYFRFCFMKPADNDRLIEALKAVLSEDM</sequence>
<evidence type="ECO:0000256" key="3">
    <source>
        <dbReference type="RuleBase" id="RU000481"/>
    </source>
</evidence>
<keyword evidence="3" id="KW-0808">Transferase</keyword>
<dbReference type="Proteomes" id="UP000683246">
    <property type="component" value="Chromosome"/>
</dbReference>
<proteinExistence type="inferred from homology"/>
<gene>
    <name evidence="5" type="ORF">HZI73_06365</name>
</gene>
<comment type="similarity">
    <text evidence="3">Belongs to the class-I pyridoxal-phosphate-dependent aminotransferase family.</text>
</comment>
<dbReference type="InterPro" id="IPR004838">
    <property type="entry name" value="NHTrfase_class1_PyrdxlP-BS"/>
</dbReference>
<dbReference type="EMBL" id="CP058649">
    <property type="protein sequence ID" value="QUI21947.1"/>
    <property type="molecule type" value="Genomic_DNA"/>
</dbReference>
<organism evidence="5 6">
    <name type="scientific">Vallitalea pronyensis</name>
    <dbReference type="NCBI Taxonomy" id="1348613"/>
    <lineage>
        <taxon>Bacteria</taxon>
        <taxon>Bacillati</taxon>
        <taxon>Bacillota</taxon>
        <taxon>Clostridia</taxon>
        <taxon>Lachnospirales</taxon>
        <taxon>Vallitaleaceae</taxon>
        <taxon>Vallitalea</taxon>
    </lineage>
</organism>
<dbReference type="InterPro" id="IPR015422">
    <property type="entry name" value="PyrdxlP-dep_Trfase_small"/>
</dbReference>
<evidence type="ECO:0000256" key="1">
    <source>
        <dbReference type="ARBA" id="ARBA00001933"/>
    </source>
</evidence>
<name>A0A8J8MHK1_9FIRM</name>
<dbReference type="Gene3D" id="3.40.640.10">
    <property type="entry name" value="Type I PLP-dependent aspartate aminotransferase-like (Major domain)"/>
    <property type="match status" value="1"/>
</dbReference>
<dbReference type="InterPro" id="IPR004839">
    <property type="entry name" value="Aminotransferase_I/II_large"/>
</dbReference>
<reference evidence="5" key="1">
    <citation type="submission" date="2020-07" db="EMBL/GenBank/DDBJ databases">
        <title>Vallitalea pronyensis genome.</title>
        <authorList>
            <person name="Postec A."/>
        </authorList>
    </citation>
    <scope>NUCLEOTIDE SEQUENCE</scope>
    <source>
        <strain evidence="5">FatNI3</strain>
    </source>
</reference>
<dbReference type="PROSITE" id="PS00105">
    <property type="entry name" value="AA_TRANSFER_CLASS_1"/>
    <property type="match status" value="1"/>
</dbReference>
<evidence type="ECO:0000256" key="2">
    <source>
        <dbReference type="ARBA" id="ARBA00022898"/>
    </source>
</evidence>
<evidence type="ECO:0000313" key="5">
    <source>
        <dbReference type="EMBL" id="QUI21947.1"/>
    </source>
</evidence>
<dbReference type="EC" id="2.6.1.-" evidence="3"/>
<dbReference type="GO" id="GO:0008483">
    <property type="term" value="F:transaminase activity"/>
    <property type="evidence" value="ECO:0007669"/>
    <property type="project" value="UniProtKB-KW"/>
</dbReference>
<evidence type="ECO:0000259" key="4">
    <source>
        <dbReference type="Pfam" id="PF00155"/>
    </source>
</evidence>
<keyword evidence="2" id="KW-0663">Pyridoxal phosphate</keyword>
<dbReference type="KEGG" id="vpy:HZI73_06365"/>
<dbReference type="SUPFAM" id="SSF53383">
    <property type="entry name" value="PLP-dependent transferases"/>
    <property type="match status" value="1"/>
</dbReference>